<dbReference type="Pfam" id="PF00005">
    <property type="entry name" value="ABC_tran"/>
    <property type="match status" value="1"/>
</dbReference>
<keyword evidence="1" id="KW-0813">Transport</keyword>
<name>H0UIX1_9BACT</name>
<dbReference type="Gene3D" id="3.40.50.300">
    <property type="entry name" value="P-loop containing nucleotide triphosphate hydrolases"/>
    <property type="match status" value="1"/>
</dbReference>
<dbReference type="InterPro" id="IPR027417">
    <property type="entry name" value="P-loop_NTPase"/>
</dbReference>
<evidence type="ECO:0000256" key="1">
    <source>
        <dbReference type="ARBA" id="ARBA00022448"/>
    </source>
</evidence>
<dbReference type="OrthoDB" id="9771863at2"/>
<dbReference type="InterPro" id="IPR050107">
    <property type="entry name" value="ABC_carbohydrate_import_ATPase"/>
</dbReference>
<dbReference type="AlphaFoldDB" id="H0UIX1"/>
<dbReference type="PANTHER" id="PTHR43790:SF9">
    <property type="entry name" value="GALACTOFURANOSE TRANSPORTER ATP-BINDING PROTEIN YTFR"/>
    <property type="match status" value="1"/>
</dbReference>
<reference evidence="6 7" key="1">
    <citation type="submission" date="2011-11" db="EMBL/GenBank/DDBJ databases">
        <title>The Noncontiguous Finished genome of Jonquetella anthropi DSM 22815.</title>
        <authorList>
            <consortium name="US DOE Joint Genome Institute (JGI-PGF)"/>
            <person name="Lucas S."/>
            <person name="Copeland A."/>
            <person name="Lapidus A."/>
            <person name="Glavina del Rio T."/>
            <person name="Dalin E."/>
            <person name="Tice H."/>
            <person name="Bruce D."/>
            <person name="Goodwin L."/>
            <person name="Pitluck S."/>
            <person name="Peters L."/>
            <person name="Mikhailova N."/>
            <person name="Held B."/>
            <person name="Kyrpides N."/>
            <person name="Mavromatis K."/>
            <person name="Ivanova N."/>
            <person name="Markowitz V."/>
            <person name="Cheng J.-F."/>
            <person name="Hugenholtz P."/>
            <person name="Woyke T."/>
            <person name="Wu D."/>
            <person name="Gronow S."/>
            <person name="Wellnitz S."/>
            <person name="Brambilla E."/>
            <person name="Klenk H.-P."/>
            <person name="Eisen J.A."/>
        </authorList>
    </citation>
    <scope>NUCLEOTIDE SEQUENCE [LARGE SCALE GENOMIC DNA]</scope>
    <source>
        <strain evidence="6 7">DSM 22815</strain>
    </source>
</reference>
<evidence type="ECO:0000256" key="4">
    <source>
        <dbReference type="ARBA" id="ARBA00022840"/>
    </source>
</evidence>
<dbReference type="Proteomes" id="UP000003806">
    <property type="component" value="Chromosome"/>
</dbReference>
<proteinExistence type="predicted"/>
<gene>
    <name evidence="6" type="ORF">JonanDRAFT_0346</name>
</gene>
<dbReference type="InterPro" id="IPR003439">
    <property type="entry name" value="ABC_transporter-like_ATP-bd"/>
</dbReference>
<dbReference type="STRING" id="885272.JonanDRAFT_0346"/>
<dbReference type="SUPFAM" id="SSF52540">
    <property type="entry name" value="P-loop containing nucleoside triphosphate hydrolases"/>
    <property type="match status" value="1"/>
</dbReference>
<keyword evidence="6" id="KW-0762">Sugar transport</keyword>
<accession>H0UIX1</accession>
<dbReference type="PANTHER" id="PTHR43790">
    <property type="entry name" value="CARBOHYDRATE TRANSPORT ATP-BINDING PROTEIN MG119-RELATED"/>
    <property type="match status" value="1"/>
</dbReference>
<protein>
    <submittedName>
        <fullName evidence="6">ABC-type sugar transport system, ATPase component</fullName>
    </submittedName>
</protein>
<organism evidence="6 7">
    <name type="scientific">Jonquetella anthropi DSM 22815</name>
    <dbReference type="NCBI Taxonomy" id="885272"/>
    <lineage>
        <taxon>Bacteria</taxon>
        <taxon>Thermotogati</taxon>
        <taxon>Synergistota</taxon>
        <taxon>Synergistia</taxon>
        <taxon>Synergistales</taxon>
        <taxon>Dethiosulfovibrionaceae</taxon>
        <taxon>Jonquetella</taxon>
    </lineage>
</organism>
<dbReference type="GO" id="GO:0005524">
    <property type="term" value="F:ATP binding"/>
    <property type="evidence" value="ECO:0007669"/>
    <property type="project" value="UniProtKB-KW"/>
</dbReference>
<dbReference type="PROSITE" id="PS50893">
    <property type="entry name" value="ABC_TRANSPORTER_2"/>
    <property type="match status" value="1"/>
</dbReference>
<keyword evidence="2" id="KW-0677">Repeat</keyword>
<dbReference type="InterPro" id="IPR003593">
    <property type="entry name" value="AAA+_ATPase"/>
</dbReference>
<evidence type="ECO:0000259" key="5">
    <source>
        <dbReference type="PROSITE" id="PS50893"/>
    </source>
</evidence>
<keyword evidence="3" id="KW-0547">Nucleotide-binding</keyword>
<dbReference type="RefSeq" id="WP_008522534.1">
    <property type="nucleotide sequence ID" value="NZ_CM001376.1"/>
</dbReference>
<evidence type="ECO:0000313" key="7">
    <source>
        <dbReference type="Proteomes" id="UP000003806"/>
    </source>
</evidence>
<keyword evidence="7" id="KW-1185">Reference proteome</keyword>
<dbReference type="eggNOG" id="COG1129">
    <property type="taxonomic scope" value="Bacteria"/>
</dbReference>
<feature type="domain" description="ABC transporter" evidence="5">
    <location>
        <begin position="8"/>
        <end position="241"/>
    </location>
</feature>
<evidence type="ECO:0000256" key="2">
    <source>
        <dbReference type="ARBA" id="ARBA00022737"/>
    </source>
</evidence>
<dbReference type="GO" id="GO:0016887">
    <property type="term" value="F:ATP hydrolysis activity"/>
    <property type="evidence" value="ECO:0007669"/>
    <property type="project" value="InterPro"/>
</dbReference>
<dbReference type="EMBL" id="CM001376">
    <property type="protein sequence ID" value="EHM12765.1"/>
    <property type="molecule type" value="Genomic_DNA"/>
</dbReference>
<dbReference type="SMART" id="SM00382">
    <property type="entry name" value="AAA"/>
    <property type="match status" value="1"/>
</dbReference>
<keyword evidence="4" id="KW-0067">ATP-binding</keyword>
<evidence type="ECO:0000313" key="6">
    <source>
        <dbReference type="EMBL" id="EHM12765.1"/>
    </source>
</evidence>
<sequence length="242" mass="25867">MRTELYALEAVGLCRRFGGVQALDGASLTLERGRITALLGSSGAGKSTLLACLSGAERPESGSIRIDGRPLTLGSPRLAQKAGVRLVPQSPALAGGLDVASHIFLGREPLKWGLWVDRKKMAQDAQNLLDRWEVPLPARGVRVGDLSRGQQQTILLLQALAAGARVLLLDEPAAFIGLRDRERFFKMLGEFRSSDAALLCAFHRLSDALRFSDNLAVLARGKIVLTCQAAQADGAEILSAMG</sequence>
<evidence type="ECO:0000256" key="3">
    <source>
        <dbReference type="ARBA" id="ARBA00022741"/>
    </source>
</evidence>
<dbReference type="HOGENOM" id="CLU_000604_1_2_0"/>